<dbReference type="AlphaFoldDB" id="A0A3M6XTK8"/>
<organism evidence="1 2">
    <name type="scientific">Hortaea werneckii</name>
    <name type="common">Black yeast</name>
    <name type="synonym">Cladosporium werneckii</name>
    <dbReference type="NCBI Taxonomy" id="91943"/>
    <lineage>
        <taxon>Eukaryota</taxon>
        <taxon>Fungi</taxon>
        <taxon>Dikarya</taxon>
        <taxon>Ascomycota</taxon>
        <taxon>Pezizomycotina</taxon>
        <taxon>Dothideomycetes</taxon>
        <taxon>Dothideomycetidae</taxon>
        <taxon>Mycosphaerellales</taxon>
        <taxon>Teratosphaeriaceae</taxon>
        <taxon>Hortaea</taxon>
    </lineage>
</organism>
<reference evidence="1 2" key="1">
    <citation type="journal article" date="2018" name="BMC Genomics">
        <title>Genomic evidence for intraspecific hybridization in a clonal and extremely halotolerant yeast.</title>
        <authorList>
            <person name="Gostincar C."/>
            <person name="Stajich J.E."/>
            <person name="Zupancic J."/>
            <person name="Zalar P."/>
            <person name="Gunde-Cimerman N."/>
        </authorList>
    </citation>
    <scope>NUCLEOTIDE SEQUENCE [LARGE SCALE GENOMIC DNA]</scope>
    <source>
        <strain evidence="1 2">EXF-6651</strain>
    </source>
</reference>
<accession>A0A3M6XTK8</accession>
<evidence type="ECO:0000313" key="1">
    <source>
        <dbReference type="EMBL" id="RMX94085.1"/>
    </source>
</evidence>
<dbReference type="Proteomes" id="UP000276864">
    <property type="component" value="Unassembled WGS sequence"/>
</dbReference>
<dbReference type="EMBL" id="QWIM01004344">
    <property type="protein sequence ID" value="RMX94085.1"/>
    <property type="molecule type" value="Genomic_DNA"/>
</dbReference>
<protein>
    <submittedName>
        <fullName evidence="1">Uncharacterized protein</fullName>
    </submittedName>
</protein>
<evidence type="ECO:0000313" key="2">
    <source>
        <dbReference type="Proteomes" id="UP000276864"/>
    </source>
</evidence>
<proteinExistence type="predicted"/>
<gene>
    <name evidence="1" type="ORF">D0866_16634</name>
</gene>
<comment type="caution">
    <text evidence="1">The sequence shown here is derived from an EMBL/GenBank/DDBJ whole genome shotgun (WGS) entry which is preliminary data.</text>
</comment>
<sequence length="149" mass="15580">MMRVALMGVTGVGLPERDPEALTVTGVVAPATVTRIASATTTAQEAAAALTTVTTMAGSATTVREDAARALTTVIVGTRASLMTGIAVTVGRETTTVVAMPPRRRRLLSPLMMSVIGVPSSFSSWPHACALKSYRHSSSRLALWSRPRS</sequence>
<name>A0A3M6XTK8_HORWE</name>